<dbReference type="PANTHER" id="PTHR10622:SF12">
    <property type="entry name" value="HET DOMAIN-CONTAINING PROTEIN"/>
    <property type="match status" value="1"/>
</dbReference>
<feature type="domain" description="DUF8212" evidence="1">
    <location>
        <begin position="82"/>
        <end position="104"/>
    </location>
</feature>
<sequence>MMFYDKEWNAVATKTDVSQLLSEKSGIPQSVLDDPNELSSIPVACRLAWASKRETTRVEDQAYCLLGIFDINMPLLYGEGSKAFIRLQEQILQHHGDLSLFAWVPDEGQHKTYMDMFAPSTKQFAHSYDTYWTSQGNFHTQNVCSVGSRGVHMTRTRFQTRDPQCITETPSDDLSLGCSSTALGPWILSLRMVGSGVYVRLRHGSGTDLTPGENWTLVDHNNIFIVPRINRDVLQSIESYHRASICIAPSEAKMARFAEAGPVEAFDFAGQRFLARDIFDFRAHIKFVPDYHHPDDFCIILMRLKSEDINTRTAFLYMLPSKKWRHLVTRRLFTSVDAQVHEAISLAKKPADEATDMSDLRVGRYTCYAHLHQCKIHGEPAYELITHCQEEEDP</sequence>
<gene>
    <name evidence="2" type="ORF">PGQ11_006185</name>
</gene>
<keyword evidence="3" id="KW-1185">Reference proteome</keyword>
<protein>
    <submittedName>
        <fullName evidence="2">Heterokaryon incompatibility protein-domain-containing protein</fullName>
    </submittedName>
</protein>
<evidence type="ECO:0000313" key="3">
    <source>
        <dbReference type="Proteomes" id="UP001390339"/>
    </source>
</evidence>
<evidence type="ECO:0000313" key="2">
    <source>
        <dbReference type="EMBL" id="KAK8867607.1"/>
    </source>
</evidence>
<dbReference type="EMBL" id="JAPCWZ010000004">
    <property type="protein sequence ID" value="KAK8867607.1"/>
    <property type="molecule type" value="Genomic_DNA"/>
</dbReference>
<comment type="caution">
    <text evidence="2">The sequence shown here is derived from an EMBL/GenBank/DDBJ whole genome shotgun (WGS) entry which is preliminary data.</text>
</comment>
<organism evidence="2 3">
    <name type="scientific">Apiospora arundinis</name>
    <dbReference type="NCBI Taxonomy" id="335852"/>
    <lineage>
        <taxon>Eukaryota</taxon>
        <taxon>Fungi</taxon>
        <taxon>Dikarya</taxon>
        <taxon>Ascomycota</taxon>
        <taxon>Pezizomycotina</taxon>
        <taxon>Sordariomycetes</taxon>
        <taxon>Xylariomycetidae</taxon>
        <taxon>Amphisphaeriales</taxon>
        <taxon>Apiosporaceae</taxon>
        <taxon>Apiospora</taxon>
    </lineage>
</organism>
<accession>A0ABR2IRZ5</accession>
<dbReference type="Proteomes" id="UP001390339">
    <property type="component" value="Unassembled WGS sequence"/>
</dbReference>
<name>A0ABR2IRZ5_9PEZI</name>
<dbReference type="InterPro" id="IPR058525">
    <property type="entry name" value="DUF8212"/>
</dbReference>
<reference evidence="2 3" key="1">
    <citation type="journal article" date="2024" name="IMA Fungus">
        <title>Apiospora arundinis, a panoply of carbohydrate-active enzymes and secondary metabolites.</title>
        <authorList>
            <person name="Sorensen T."/>
            <person name="Petersen C."/>
            <person name="Muurmann A.T."/>
            <person name="Christiansen J.V."/>
            <person name="Brundto M.L."/>
            <person name="Overgaard C.K."/>
            <person name="Boysen A.T."/>
            <person name="Wollenberg R.D."/>
            <person name="Larsen T.O."/>
            <person name="Sorensen J.L."/>
            <person name="Nielsen K.L."/>
            <person name="Sondergaard T.E."/>
        </authorList>
    </citation>
    <scope>NUCLEOTIDE SEQUENCE [LARGE SCALE GENOMIC DNA]</scope>
    <source>
        <strain evidence="2 3">AAU 773</strain>
    </source>
</reference>
<dbReference type="PANTHER" id="PTHR10622">
    <property type="entry name" value="HET DOMAIN-CONTAINING PROTEIN"/>
    <property type="match status" value="1"/>
</dbReference>
<dbReference type="Pfam" id="PF26640">
    <property type="entry name" value="DUF8212"/>
    <property type="match status" value="1"/>
</dbReference>
<evidence type="ECO:0000259" key="1">
    <source>
        <dbReference type="Pfam" id="PF26640"/>
    </source>
</evidence>
<proteinExistence type="predicted"/>